<dbReference type="PROSITE" id="PS50175">
    <property type="entry name" value="ASP_PROT_RETROV"/>
    <property type="match status" value="1"/>
</dbReference>
<protein>
    <recommendedName>
        <fullName evidence="1">Peptidase A2 domain-containing protein</fullName>
    </recommendedName>
</protein>
<dbReference type="InterPro" id="IPR001995">
    <property type="entry name" value="Peptidase_A2_cat"/>
</dbReference>
<dbReference type="GO" id="GO:0006508">
    <property type="term" value="P:proteolysis"/>
    <property type="evidence" value="ECO:0007669"/>
    <property type="project" value="InterPro"/>
</dbReference>
<feature type="domain" description="Peptidase A2" evidence="1">
    <location>
        <begin position="21"/>
        <end position="58"/>
    </location>
</feature>
<sequence length="69" mass="7424">MNVLYKTKTKAELRAESEKALKKFLKTGGDVQVIKAKKIPKSKMTTKSSRGFVAGTGGLSTGFPSKTFA</sequence>
<evidence type="ECO:0000259" key="1">
    <source>
        <dbReference type="PROSITE" id="PS50175"/>
    </source>
</evidence>
<dbReference type="EMBL" id="LR798293">
    <property type="protein sequence ID" value="CAB5221366.1"/>
    <property type="molecule type" value="Genomic_DNA"/>
</dbReference>
<evidence type="ECO:0000313" key="2">
    <source>
        <dbReference type="EMBL" id="CAB5221366.1"/>
    </source>
</evidence>
<proteinExistence type="predicted"/>
<organism evidence="2">
    <name type="scientific">uncultured Caudovirales phage</name>
    <dbReference type="NCBI Taxonomy" id="2100421"/>
    <lineage>
        <taxon>Viruses</taxon>
        <taxon>Duplodnaviria</taxon>
        <taxon>Heunggongvirae</taxon>
        <taxon>Uroviricota</taxon>
        <taxon>Caudoviricetes</taxon>
        <taxon>Peduoviridae</taxon>
        <taxon>Maltschvirus</taxon>
        <taxon>Maltschvirus maltsch</taxon>
    </lineage>
</organism>
<reference evidence="2" key="1">
    <citation type="submission" date="2020-05" db="EMBL/GenBank/DDBJ databases">
        <authorList>
            <person name="Chiriac C."/>
            <person name="Salcher M."/>
            <person name="Ghai R."/>
            <person name="Kavagutti S V."/>
        </authorList>
    </citation>
    <scope>NUCLEOTIDE SEQUENCE</scope>
</reference>
<name>A0A6J7WTR9_9CAUD</name>
<gene>
    <name evidence="2" type="ORF">UFOVP240_145</name>
</gene>
<dbReference type="GO" id="GO:0004190">
    <property type="term" value="F:aspartic-type endopeptidase activity"/>
    <property type="evidence" value="ECO:0007669"/>
    <property type="project" value="InterPro"/>
</dbReference>
<accession>A0A6J7WTR9</accession>